<comment type="caution">
    <text evidence="5">The sequence shown here is derived from an EMBL/GenBank/DDBJ whole genome shotgun (WGS) entry which is preliminary data.</text>
</comment>
<dbReference type="GO" id="GO:1901137">
    <property type="term" value="P:carbohydrate derivative biosynthetic process"/>
    <property type="evidence" value="ECO:0007669"/>
    <property type="project" value="UniProtKB-ARBA"/>
</dbReference>
<sequence>MSGAGDPRVAVYRRYFLPRSETFVRDHLLRMPRYETRAVTSEVLYDPLLVPGVEPHLPRDRDLVPRAAAAVLRRLGRPPEQVAAPPLAAALRATGAGLVHVHFGVDAAWALPAVRLARLPLVVTFHGYDATMHPEVLRRSHSGALLVDGFDALVRRADAVVTVSRFLREALLRRGVPGEKIHVIACGVDVARAPDPTPPPEGPLLFVGRLAEKKGVGDLLEALAGLPGSPELVIAGDGPLRTELESRAAALRVRARFVGMRTSDEVADLMERASAVCLPSKTAADGDCEGLPVTALEAGLHGRALVGYAHSGIPEAVVDERTGLLAAEGDVMGLRARLGRLLEDDALRRRLGSEARAHVAEHFDVGDLLGRMADVYDGTLSRAS</sequence>
<evidence type="ECO:0000256" key="2">
    <source>
        <dbReference type="ARBA" id="ARBA00022679"/>
    </source>
</evidence>
<dbReference type="Proteomes" id="UP000555552">
    <property type="component" value="Unassembled WGS sequence"/>
</dbReference>
<evidence type="ECO:0000259" key="3">
    <source>
        <dbReference type="Pfam" id="PF00534"/>
    </source>
</evidence>
<organism evidence="5 6">
    <name type="scientific">Pseudokineococcus marinus</name>
    <dbReference type="NCBI Taxonomy" id="351215"/>
    <lineage>
        <taxon>Bacteria</taxon>
        <taxon>Bacillati</taxon>
        <taxon>Actinomycetota</taxon>
        <taxon>Actinomycetes</taxon>
        <taxon>Kineosporiales</taxon>
        <taxon>Kineosporiaceae</taxon>
        <taxon>Pseudokineococcus</taxon>
    </lineage>
</organism>
<feature type="domain" description="Glycosyltransferase subfamily 4-like N-terminal" evidence="4">
    <location>
        <begin position="50"/>
        <end position="192"/>
    </location>
</feature>
<dbReference type="PANTHER" id="PTHR45947:SF14">
    <property type="entry name" value="SLL1723 PROTEIN"/>
    <property type="match status" value="1"/>
</dbReference>
<keyword evidence="6" id="KW-1185">Reference proteome</keyword>
<feature type="domain" description="Glycosyl transferase family 1" evidence="3">
    <location>
        <begin position="204"/>
        <end position="357"/>
    </location>
</feature>
<protein>
    <submittedName>
        <fullName evidence="5">Glycosyltransferase</fullName>
    </submittedName>
</protein>
<dbReference type="Pfam" id="PF13439">
    <property type="entry name" value="Glyco_transf_4"/>
    <property type="match status" value="1"/>
</dbReference>
<gene>
    <name evidence="5" type="ORF">HLB09_02060</name>
</gene>
<reference evidence="5 6" key="1">
    <citation type="submission" date="2020-05" db="EMBL/GenBank/DDBJ databases">
        <title>MicrobeNet Type strains.</title>
        <authorList>
            <person name="Nicholson A.C."/>
        </authorList>
    </citation>
    <scope>NUCLEOTIDE SEQUENCE [LARGE SCALE GENOMIC DNA]</scope>
    <source>
        <strain evidence="5 6">JCM 14547</strain>
    </source>
</reference>
<keyword evidence="2 5" id="KW-0808">Transferase</keyword>
<keyword evidence="1" id="KW-0328">Glycosyltransferase</keyword>
<dbReference type="PANTHER" id="PTHR45947">
    <property type="entry name" value="SULFOQUINOVOSYL TRANSFERASE SQD2"/>
    <property type="match status" value="1"/>
</dbReference>
<dbReference type="SUPFAM" id="SSF53756">
    <property type="entry name" value="UDP-Glycosyltransferase/glycogen phosphorylase"/>
    <property type="match status" value="1"/>
</dbReference>
<dbReference type="EMBL" id="JABEMA010000011">
    <property type="protein sequence ID" value="NNH21888.1"/>
    <property type="molecule type" value="Genomic_DNA"/>
</dbReference>
<dbReference type="Pfam" id="PF00534">
    <property type="entry name" value="Glycos_transf_1"/>
    <property type="match status" value="1"/>
</dbReference>
<evidence type="ECO:0000259" key="4">
    <source>
        <dbReference type="Pfam" id="PF13439"/>
    </source>
</evidence>
<accession>A0A849BWG0</accession>
<dbReference type="RefSeq" id="WP_171201747.1">
    <property type="nucleotide sequence ID" value="NZ_BAAANP010000021.1"/>
</dbReference>
<dbReference type="InterPro" id="IPR028098">
    <property type="entry name" value="Glyco_trans_4-like_N"/>
</dbReference>
<evidence type="ECO:0000313" key="5">
    <source>
        <dbReference type="EMBL" id="NNH21888.1"/>
    </source>
</evidence>
<proteinExistence type="predicted"/>
<dbReference type="InterPro" id="IPR001296">
    <property type="entry name" value="Glyco_trans_1"/>
</dbReference>
<name>A0A849BWG0_9ACTN</name>
<evidence type="ECO:0000256" key="1">
    <source>
        <dbReference type="ARBA" id="ARBA00022676"/>
    </source>
</evidence>
<dbReference type="GO" id="GO:0016757">
    <property type="term" value="F:glycosyltransferase activity"/>
    <property type="evidence" value="ECO:0007669"/>
    <property type="project" value="UniProtKB-KW"/>
</dbReference>
<dbReference type="Gene3D" id="3.40.50.2000">
    <property type="entry name" value="Glycogen Phosphorylase B"/>
    <property type="match status" value="2"/>
</dbReference>
<evidence type="ECO:0000313" key="6">
    <source>
        <dbReference type="Proteomes" id="UP000555552"/>
    </source>
</evidence>
<dbReference type="InterPro" id="IPR050194">
    <property type="entry name" value="Glycosyltransferase_grp1"/>
</dbReference>
<dbReference type="AlphaFoldDB" id="A0A849BWG0"/>